<dbReference type="EMBL" id="CAJOBE010002933">
    <property type="protein sequence ID" value="CAF3851713.1"/>
    <property type="molecule type" value="Genomic_DNA"/>
</dbReference>
<dbReference type="Proteomes" id="UP000663823">
    <property type="component" value="Unassembled WGS sequence"/>
</dbReference>
<proteinExistence type="predicted"/>
<gene>
    <name evidence="5" type="ORF">FNK824_LOCUS17966</name>
    <name evidence="4" type="ORF">OTI717_LOCUS13533</name>
    <name evidence="3" type="ORF">RFH988_LOCUS27338</name>
    <name evidence="2" type="ORF">SEV965_LOCUS19950</name>
</gene>
<feature type="compositionally biased region" description="Basic and acidic residues" evidence="1">
    <location>
        <begin position="8"/>
        <end position="19"/>
    </location>
</feature>
<protein>
    <submittedName>
        <fullName evidence="3">Uncharacterized protein</fullName>
    </submittedName>
</protein>
<comment type="caution">
    <text evidence="3">The sequence shown here is derived from an EMBL/GenBank/DDBJ whole genome shotgun (WGS) entry which is preliminary data.</text>
</comment>
<dbReference type="EMBL" id="CAJNOO010002294">
    <property type="protein sequence ID" value="CAF1254267.1"/>
    <property type="molecule type" value="Genomic_DNA"/>
</dbReference>
<organism evidence="3 6">
    <name type="scientific">Rotaria sordida</name>
    <dbReference type="NCBI Taxonomy" id="392033"/>
    <lineage>
        <taxon>Eukaryota</taxon>
        <taxon>Metazoa</taxon>
        <taxon>Spiralia</taxon>
        <taxon>Gnathifera</taxon>
        <taxon>Rotifera</taxon>
        <taxon>Eurotatoria</taxon>
        <taxon>Bdelloidea</taxon>
        <taxon>Philodinida</taxon>
        <taxon>Philodinidae</taxon>
        <taxon>Rotaria</taxon>
    </lineage>
</organism>
<evidence type="ECO:0000313" key="6">
    <source>
        <dbReference type="Proteomes" id="UP000663882"/>
    </source>
</evidence>
<feature type="region of interest" description="Disordered" evidence="1">
    <location>
        <begin position="1"/>
        <end position="67"/>
    </location>
</feature>
<evidence type="ECO:0000313" key="3">
    <source>
        <dbReference type="EMBL" id="CAF1254267.1"/>
    </source>
</evidence>
<dbReference type="AlphaFoldDB" id="A0A815A998"/>
<accession>A0A815A998</accession>
<evidence type="ECO:0000313" key="5">
    <source>
        <dbReference type="EMBL" id="CAF3851713.1"/>
    </source>
</evidence>
<name>A0A815A998_9BILA</name>
<reference evidence="3" key="1">
    <citation type="submission" date="2021-02" db="EMBL/GenBank/DDBJ databases">
        <authorList>
            <person name="Nowell W R."/>
        </authorList>
    </citation>
    <scope>NUCLEOTIDE SEQUENCE</scope>
</reference>
<evidence type="ECO:0000256" key="1">
    <source>
        <dbReference type="SAM" id="MobiDB-lite"/>
    </source>
</evidence>
<dbReference type="OrthoDB" id="10039165at2759"/>
<evidence type="ECO:0000313" key="4">
    <source>
        <dbReference type="EMBL" id="CAF3716368.1"/>
    </source>
</evidence>
<dbReference type="EMBL" id="CAJOAX010001447">
    <property type="protein sequence ID" value="CAF3716368.1"/>
    <property type="molecule type" value="Genomic_DNA"/>
</dbReference>
<feature type="compositionally biased region" description="Polar residues" evidence="1">
    <location>
        <begin position="31"/>
        <end position="50"/>
    </location>
</feature>
<dbReference type="Proteomes" id="UP000663874">
    <property type="component" value="Unassembled WGS sequence"/>
</dbReference>
<evidence type="ECO:0000313" key="2">
    <source>
        <dbReference type="EMBL" id="CAF1179073.1"/>
    </source>
</evidence>
<sequence length="67" mass="6747">MSSAIPKKGSDVANEKLREMGAGTAMGHQGGSANSDTQSVKSNDRVNSSLAGGMTIGPPIDGKTITK</sequence>
<dbReference type="EMBL" id="CAJNOU010001270">
    <property type="protein sequence ID" value="CAF1179073.1"/>
    <property type="molecule type" value="Genomic_DNA"/>
</dbReference>
<dbReference type="Proteomes" id="UP000663882">
    <property type="component" value="Unassembled WGS sequence"/>
</dbReference>
<dbReference type="Proteomes" id="UP000663889">
    <property type="component" value="Unassembled WGS sequence"/>
</dbReference>